<keyword evidence="2" id="KW-1185">Reference proteome</keyword>
<dbReference type="Gene3D" id="2.80.10.50">
    <property type="match status" value="1"/>
</dbReference>
<dbReference type="AlphaFoldDB" id="A0A9P3LA79"/>
<dbReference type="Proteomes" id="UP000703269">
    <property type="component" value="Unassembled WGS sequence"/>
</dbReference>
<reference evidence="1 2" key="1">
    <citation type="submission" date="2021-08" db="EMBL/GenBank/DDBJ databases">
        <title>Draft Genome Sequence of Phanerochaete sordida strain YK-624.</title>
        <authorList>
            <person name="Mori T."/>
            <person name="Dohra H."/>
            <person name="Suzuki T."/>
            <person name="Kawagishi H."/>
            <person name="Hirai H."/>
        </authorList>
    </citation>
    <scope>NUCLEOTIDE SEQUENCE [LARGE SCALE GENOMIC DNA]</scope>
    <source>
        <strain evidence="1 2">YK-624</strain>
    </source>
</reference>
<evidence type="ECO:0000313" key="2">
    <source>
        <dbReference type="Proteomes" id="UP000703269"/>
    </source>
</evidence>
<accession>A0A9P3LA79</accession>
<protein>
    <submittedName>
        <fullName evidence="1">Uncharacterized protein</fullName>
    </submittedName>
</protein>
<name>A0A9P3LA79_9APHY</name>
<dbReference type="GO" id="GO:0004867">
    <property type="term" value="F:serine-type endopeptidase inhibitor activity"/>
    <property type="evidence" value="ECO:0007669"/>
    <property type="project" value="InterPro"/>
</dbReference>
<evidence type="ECO:0000313" key="1">
    <source>
        <dbReference type="EMBL" id="GJE86728.1"/>
    </source>
</evidence>
<organism evidence="1 2">
    <name type="scientific">Phanerochaete sordida</name>
    <dbReference type="NCBI Taxonomy" id="48140"/>
    <lineage>
        <taxon>Eukaryota</taxon>
        <taxon>Fungi</taxon>
        <taxon>Dikarya</taxon>
        <taxon>Basidiomycota</taxon>
        <taxon>Agaricomycotina</taxon>
        <taxon>Agaricomycetes</taxon>
        <taxon>Polyporales</taxon>
        <taxon>Phanerochaetaceae</taxon>
        <taxon>Phanerochaete</taxon>
    </lineage>
</organism>
<sequence length="131" mass="15108">MYSIGTRESAHAYAVGSNEAYETIRTLPESHAPQPWRVRRTVEGTYVLTYCEKPAASISDAAVALVLQDEQSTEWIITAYGEKDLYIIQDRETQRVWHALDRGMKDIISLAYIDTRRPPPRALFEFRRVNF</sequence>
<dbReference type="InterPro" id="IPR031755">
    <property type="entry name" value="Inhibitor_I66"/>
</dbReference>
<proteinExistence type="predicted"/>
<comment type="caution">
    <text evidence="1">The sequence shown here is derived from an EMBL/GenBank/DDBJ whole genome shotgun (WGS) entry which is preliminary data.</text>
</comment>
<dbReference type="Pfam" id="PF16850">
    <property type="entry name" value="Inhibitor_I66"/>
    <property type="match status" value="1"/>
</dbReference>
<dbReference type="EMBL" id="BPQB01000004">
    <property type="protein sequence ID" value="GJE86728.1"/>
    <property type="molecule type" value="Genomic_DNA"/>
</dbReference>
<gene>
    <name evidence="1" type="ORF">PsYK624_028090</name>
</gene>